<dbReference type="PANTHER" id="PTHR11709:SF292">
    <property type="entry name" value="LACCASE-1"/>
    <property type="match status" value="1"/>
</dbReference>
<feature type="domain" description="Plastocyanin-like" evidence="3">
    <location>
        <begin position="36"/>
        <end position="87"/>
    </location>
</feature>
<comment type="caution">
    <text evidence="4">The sequence shown here is derived from an EMBL/GenBank/DDBJ whole genome shotgun (WGS) entry which is preliminary data.</text>
</comment>
<dbReference type="Proteomes" id="UP001157418">
    <property type="component" value="Unassembled WGS sequence"/>
</dbReference>
<evidence type="ECO:0000256" key="1">
    <source>
        <dbReference type="ARBA" id="ARBA00010609"/>
    </source>
</evidence>
<keyword evidence="2" id="KW-0732">Signal</keyword>
<dbReference type="SUPFAM" id="SSF49503">
    <property type="entry name" value="Cupredoxins"/>
    <property type="match status" value="1"/>
</dbReference>
<dbReference type="InterPro" id="IPR011707">
    <property type="entry name" value="Cu-oxidase-like_N"/>
</dbReference>
<feature type="signal peptide" evidence="2">
    <location>
        <begin position="1"/>
        <end position="26"/>
    </location>
</feature>
<dbReference type="Gene3D" id="2.60.40.420">
    <property type="entry name" value="Cupredoxins - blue copper proteins"/>
    <property type="match status" value="1"/>
</dbReference>
<gene>
    <name evidence="4" type="ORF">LVIROSA_LOCUS25393</name>
</gene>
<name>A0AAU9NMT7_9ASTR</name>
<dbReference type="GO" id="GO:0005507">
    <property type="term" value="F:copper ion binding"/>
    <property type="evidence" value="ECO:0007669"/>
    <property type="project" value="InterPro"/>
</dbReference>
<evidence type="ECO:0000313" key="4">
    <source>
        <dbReference type="EMBL" id="CAH1439182.1"/>
    </source>
</evidence>
<dbReference type="PANTHER" id="PTHR11709">
    <property type="entry name" value="MULTI-COPPER OXIDASE"/>
    <property type="match status" value="1"/>
</dbReference>
<dbReference type="Pfam" id="PF07732">
    <property type="entry name" value="Cu-oxidase_3"/>
    <property type="match status" value="1"/>
</dbReference>
<sequence>MEKQYCVSPAVLVILLLATVVPSCSSSTGSRHFHFNVQWKNISRLCSRKEILTVNGEYPGPTIAVNEGENVEIRVTNGVSINTTIHW</sequence>
<protein>
    <recommendedName>
        <fullName evidence="3">Plastocyanin-like domain-containing protein</fullName>
    </recommendedName>
</protein>
<evidence type="ECO:0000256" key="2">
    <source>
        <dbReference type="SAM" id="SignalP"/>
    </source>
</evidence>
<evidence type="ECO:0000313" key="5">
    <source>
        <dbReference type="Proteomes" id="UP001157418"/>
    </source>
</evidence>
<proteinExistence type="inferred from homology"/>
<accession>A0AAU9NMT7</accession>
<dbReference type="AlphaFoldDB" id="A0AAU9NMT7"/>
<comment type="similarity">
    <text evidence="1">Belongs to the multicopper oxidase family.</text>
</comment>
<organism evidence="4 5">
    <name type="scientific">Lactuca virosa</name>
    <dbReference type="NCBI Taxonomy" id="75947"/>
    <lineage>
        <taxon>Eukaryota</taxon>
        <taxon>Viridiplantae</taxon>
        <taxon>Streptophyta</taxon>
        <taxon>Embryophyta</taxon>
        <taxon>Tracheophyta</taxon>
        <taxon>Spermatophyta</taxon>
        <taxon>Magnoliopsida</taxon>
        <taxon>eudicotyledons</taxon>
        <taxon>Gunneridae</taxon>
        <taxon>Pentapetalae</taxon>
        <taxon>asterids</taxon>
        <taxon>campanulids</taxon>
        <taxon>Asterales</taxon>
        <taxon>Asteraceae</taxon>
        <taxon>Cichorioideae</taxon>
        <taxon>Cichorieae</taxon>
        <taxon>Lactucinae</taxon>
        <taxon>Lactuca</taxon>
    </lineage>
</organism>
<keyword evidence="5" id="KW-1185">Reference proteome</keyword>
<dbReference type="GO" id="GO:0016491">
    <property type="term" value="F:oxidoreductase activity"/>
    <property type="evidence" value="ECO:0007669"/>
    <property type="project" value="TreeGrafter"/>
</dbReference>
<dbReference type="InterPro" id="IPR045087">
    <property type="entry name" value="Cu-oxidase_fam"/>
</dbReference>
<evidence type="ECO:0000259" key="3">
    <source>
        <dbReference type="Pfam" id="PF07732"/>
    </source>
</evidence>
<reference evidence="4 5" key="1">
    <citation type="submission" date="2022-01" db="EMBL/GenBank/DDBJ databases">
        <authorList>
            <person name="Xiong W."/>
            <person name="Schranz E."/>
        </authorList>
    </citation>
    <scope>NUCLEOTIDE SEQUENCE [LARGE SCALE GENOMIC DNA]</scope>
</reference>
<dbReference type="InterPro" id="IPR008972">
    <property type="entry name" value="Cupredoxin"/>
</dbReference>
<feature type="chain" id="PRO_5043728806" description="Plastocyanin-like domain-containing protein" evidence="2">
    <location>
        <begin position="27"/>
        <end position="87"/>
    </location>
</feature>
<dbReference type="EMBL" id="CAKMRJ010004529">
    <property type="protein sequence ID" value="CAH1439182.1"/>
    <property type="molecule type" value="Genomic_DNA"/>
</dbReference>